<dbReference type="AlphaFoldDB" id="A0A445F0N4"/>
<organism evidence="2 3">
    <name type="scientific">Glycine soja</name>
    <name type="common">Wild soybean</name>
    <dbReference type="NCBI Taxonomy" id="3848"/>
    <lineage>
        <taxon>Eukaryota</taxon>
        <taxon>Viridiplantae</taxon>
        <taxon>Streptophyta</taxon>
        <taxon>Embryophyta</taxon>
        <taxon>Tracheophyta</taxon>
        <taxon>Spermatophyta</taxon>
        <taxon>Magnoliopsida</taxon>
        <taxon>eudicotyledons</taxon>
        <taxon>Gunneridae</taxon>
        <taxon>Pentapetalae</taxon>
        <taxon>rosids</taxon>
        <taxon>fabids</taxon>
        <taxon>Fabales</taxon>
        <taxon>Fabaceae</taxon>
        <taxon>Papilionoideae</taxon>
        <taxon>50 kb inversion clade</taxon>
        <taxon>NPAAA clade</taxon>
        <taxon>indigoferoid/millettioid clade</taxon>
        <taxon>Phaseoleae</taxon>
        <taxon>Glycine</taxon>
        <taxon>Glycine subgen. Soja</taxon>
    </lineage>
</organism>
<sequence>MSTGMPLSRPIIMENSTLLQYDALYDPRMLSSKPTVAGEIQIFYCKNCEYNQHECFACGTLGCSDKFSGAKVFKCASATYGFFYHPHCVAKLLHGIVEDAPKEHEKKIAKGRCPRLYHRKCLPREIAFDDIERVILNKNNIDSKNLFGKKATAKVSKLPGKMSSGKVGDKKFENISRSNISRKKINKASRCLNENKRSTISKETKKFDSAENRPSLGAKLFALMQNNSEHINSSNEVDDVANNTLVVKPTKKLSSTLPALDADSKRLFALFKEATSSVTLENVVKEHIFAATHTHSLKSVMEKTITLGKLEGSVKAVRTTLRILEDEHNIRDAEAV</sequence>
<keyword evidence="3" id="KW-1185">Reference proteome</keyword>
<accession>A0A445F0N4</accession>
<dbReference type="PANTHER" id="PTHR46235:SF3">
    <property type="entry name" value="PHD FINGER-CONTAINING PROTEIN DDB_G0268158"/>
    <property type="match status" value="1"/>
</dbReference>
<evidence type="ECO:0000259" key="1">
    <source>
        <dbReference type="Pfam" id="PF22908"/>
    </source>
</evidence>
<gene>
    <name evidence="2" type="ORF">D0Y65_053090</name>
</gene>
<evidence type="ECO:0000313" key="3">
    <source>
        <dbReference type="Proteomes" id="UP000289340"/>
    </source>
</evidence>
<dbReference type="InterPro" id="IPR055198">
    <property type="entry name" value="NSD_PHD"/>
</dbReference>
<dbReference type="EMBL" id="QZWG01000020">
    <property type="protein sequence ID" value="RZB42359.1"/>
    <property type="molecule type" value="Genomic_DNA"/>
</dbReference>
<dbReference type="Pfam" id="PF22908">
    <property type="entry name" value="PHD_NSD"/>
    <property type="match status" value="1"/>
</dbReference>
<proteinExistence type="predicted"/>
<name>A0A445F0N4_GLYSO</name>
<comment type="caution">
    <text evidence="2">The sequence shown here is derived from an EMBL/GenBank/DDBJ whole genome shotgun (WGS) entry which is preliminary data.</text>
</comment>
<protein>
    <submittedName>
        <fullName evidence="2">Protein ENHANCED DOWNY MILDEW 2</fullName>
    </submittedName>
</protein>
<dbReference type="PANTHER" id="PTHR46235">
    <property type="entry name" value="PHD FINGER-CONTAINING PROTEIN DDB_G0268158"/>
    <property type="match status" value="1"/>
</dbReference>
<evidence type="ECO:0000313" key="2">
    <source>
        <dbReference type="EMBL" id="RZB42359.1"/>
    </source>
</evidence>
<reference evidence="2 3" key="1">
    <citation type="submission" date="2018-09" db="EMBL/GenBank/DDBJ databases">
        <title>A high-quality reference genome of wild soybean provides a powerful tool to mine soybean genomes.</title>
        <authorList>
            <person name="Xie M."/>
            <person name="Chung C.Y.L."/>
            <person name="Li M.-W."/>
            <person name="Wong F.-L."/>
            <person name="Chan T.-F."/>
            <person name="Lam H.-M."/>
        </authorList>
    </citation>
    <scope>NUCLEOTIDE SEQUENCE [LARGE SCALE GENOMIC DNA]</scope>
    <source>
        <strain evidence="3">cv. W05</strain>
        <tissue evidence="2">Hypocotyl of etiolated seedlings</tissue>
    </source>
</reference>
<feature type="domain" description="Histone-lysine N-methyltransferase NSD-like PHD zinc finger" evidence="1">
    <location>
        <begin position="51"/>
        <end position="98"/>
    </location>
</feature>
<dbReference type="Proteomes" id="UP000289340">
    <property type="component" value="Chromosome 20"/>
</dbReference>